<accession>A0ACC0IXH3</accession>
<sequence length="70" mass="8041">MVMKRRKILIKIDGGDDEVVMSSTAKAREHKKLRVCVDSAMELMNEVDALKLEEKKSENSFFFFQSPTCT</sequence>
<dbReference type="Proteomes" id="UP001060215">
    <property type="component" value="Chromosome 1"/>
</dbReference>
<evidence type="ECO:0000313" key="1">
    <source>
        <dbReference type="EMBL" id="KAI8029863.1"/>
    </source>
</evidence>
<proteinExistence type="predicted"/>
<reference evidence="1 2" key="1">
    <citation type="journal article" date="2022" name="Plant J.">
        <title>Chromosome-level genome of Camellia lanceoleosa provides a valuable resource for understanding genome evolution and self-incompatibility.</title>
        <authorList>
            <person name="Gong W."/>
            <person name="Xiao S."/>
            <person name="Wang L."/>
            <person name="Liao Z."/>
            <person name="Chang Y."/>
            <person name="Mo W."/>
            <person name="Hu G."/>
            <person name="Li W."/>
            <person name="Zhao G."/>
            <person name="Zhu H."/>
            <person name="Hu X."/>
            <person name="Ji K."/>
            <person name="Xiang X."/>
            <person name="Song Q."/>
            <person name="Yuan D."/>
            <person name="Jin S."/>
            <person name="Zhang L."/>
        </authorList>
    </citation>
    <scope>NUCLEOTIDE SEQUENCE [LARGE SCALE GENOMIC DNA]</scope>
    <source>
        <strain evidence="1">SQ_2022a</strain>
    </source>
</reference>
<name>A0ACC0IXH3_9ERIC</name>
<organism evidence="1 2">
    <name type="scientific">Camellia lanceoleosa</name>
    <dbReference type="NCBI Taxonomy" id="1840588"/>
    <lineage>
        <taxon>Eukaryota</taxon>
        <taxon>Viridiplantae</taxon>
        <taxon>Streptophyta</taxon>
        <taxon>Embryophyta</taxon>
        <taxon>Tracheophyta</taxon>
        <taxon>Spermatophyta</taxon>
        <taxon>Magnoliopsida</taxon>
        <taxon>eudicotyledons</taxon>
        <taxon>Gunneridae</taxon>
        <taxon>Pentapetalae</taxon>
        <taxon>asterids</taxon>
        <taxon>Ericales</taxon>
        <taxon>Theaceae</taxon>
        <taxon>Camellia</taxon>
    </lineage>
</organism>
<keyword evidence="2" id="KW-1185">Reference proteome</keyword>
<gene>
    <name evidence="1" type="ORF">LOK49_LG01G02415</name>
</gene>
<protein>
    <submittedName>
        <fullName evidence="1">Uncharacterized protein</fullName>
    </submittedName>
</protein>
<evidence type="ECO:0000313" key="2">
    <source>
        <dbReference type="Proteomes" id="UP001060215"/>
    </source>
</evidence>
<comment type="caution">
    <text evidence="1">The sequence shown here is derived from an EMBL/GenBank/DDBJ whole genome shotgun (WGS) entry which is preliminary data.</text>
</comment>
<dbReference type="EMBL" id="CM045758">
    <property type="protein sequence ID" value="KAI8029863.1"/>
    <property type="molecule type" value="Genomic_DNA"/>
</dbReference>